<dbReference type="PROSITE" id="PS50987">
    <property type="entry name" value="HTH_ARSR_2"/>
    <property type="match status" value="1"/>
</dbReference>
<evidence type="ECO:0000256" key="3">
    <source>
        <dbReference type="ARBA" id="ARBA00023163"/>
    </source>
</evidence>
<comment type="caution">
    <text evidence="5">The sequence shown here is derived from an EMBL/GenBank/DDBJ whole genome shotgun (WGS) entry which is preliminary data.</text>
</comment>
<evidence type="ECO:0000313" key="5">
    <source>
        <dbReference type="EMBL" id="OGF97813.1"/>
    </source>
</evidence>
<evidence type="ECO:0000259" key="4">
    <source>
        <dbReference type="PROSITE" id="PS50987"/>
    </source>
</evidence>
<dbReference type="Pfam" id="PF01022">
    <property type="entry name" value="HTH_5"/>
    <property type="match status" value="1"/>
</dbReference>
<name>A0A1F5YCE2_9BACT</name>
<evidence type="ECO:0000256" key="1">
    <source>
        <dbReference type="ARBA" id="ARBA00023015"/>
    </source>
</evidence>
<protein>
    <submittedName>
        <fullName evidence="5">Transcriptional regulator</fullName>
    </submittedName>
</protein>
<dbReference type="InterPro" id="IPR036390">
    <property type="entry name" value="WH_DNA-bd_sf"/>
</dbReference>
<keyword evidence="2" id="KW-0238">DNA-binding</keyword>
<dbReference type="PANTHER" id="PTHR33154">
    <property type="entry name" value="TRANSCRIPTIONAL REGULATOR, ARSR FAMILY"/>
    <property type="match status" value="1"/>
</dbReference>
<dbReference type="GO" id="GO:0003700">
    <property type="term" value="F:DNA-binding transcription factor activity"/>
    <property type="evidence" value="ECO:0007669"/>
    <property type="project" value="InterPro"/>
</dbReference>
<proteinExistence type="predicted"/>
<keyword evidence="3" id="KW-0804">Transcription</keyword>
<dbReference type="SUPFAM" id="SSF46785">
    <property type="entry name" value="Winged helix' DNA-binding domain"/>
    <property type="match status" value="1"/>
</dbReference>
<dbReference type="InterPro" id="IPR011991">
    <property type="entry name" value="ArsR-like_HTH"/>
</dbReference>
<dbReference type="InterPro" id="IPR036388">
    <property type="entry name" value="WH-like_DNA-bd_sf"/>
</dbReference>
<dbReference type="GO" id="GO:0003677">
    <property type="term" value="F:DNA binding"/>
    <property type="evidence" value="ECO:0007669"/>
    <property type="project" value="UniProtKB-KW"/>
</dbReference>
<accession>A0A1F5YCE2</accession>
<dbReference type="AlphaFoldDB" id="A0A1F5YCE2"/>
<dbReference type="PANTHER" id="PTHR33154:SF18">
    <property type="entry name" value="ARSENICAL RESISTANCE OPERON REPRESSOR"/>
    <property type="match status" value="1"/>
</dbReference>
<dbReference type="CDD" id="cd00090">
    <property type="entry name" value="HTH_ARSR"/>
    <property type="match status" value="1"/>
</dbReference>
<dbReference type="InterPro" id="IPR001845">
    <property type="entry name" value="HTH_ArsR_DNA-bd_dom"/>
</dbReference>
<dbReference type="PRINTS" id="PR00778">
    <property type="entry name" value="HTHARSR"/>
</dbReference>
<gene>
    <name evidence="5" type="ORF">A2Z06_04375</name>
</gene>
<dbReference type="Gene3D" id="1.10.10.10">
    <property type="entry name" value="Winged helix-like DNA-binding domain superfamily/Winged helix DNA-binding domain"/>
    <property type="match status" value="1"/>
</dbReference>
<dbReference type="NCBIfam" id="NF033788">
    <property type="entry name" value="HTH_metalloreg"/>
    <property type="match status" value="1"/>
</dbReference>
<keyword evidence="1" id="KW-0805">Transcription regulation</keyword>
<evidence type="ECO:0000256" key="2">
    <source>
        <dbReference type="ARBA" id="ARBA00023125"/>
    </source>
</evidence>
<feature type="domain" description="HTH arsR-type" evidence="4">
    <location>
        <begin position="4"/>
        <end position="98"/>
    </location>
</feature>
<evidence type="ECO:0000313" key="6">
    <source>
        <dbReference type="Proteomes" id="UP000179034"/>
    </source>
</evidence>
<dbReference type="Proteomes" id="UP000179034">
    <property type="component" value="Unassembled WGS sequence"/>
</dbReference>
<reference evidence="5 6" key="1">
    <citation type="journal article" date="2016" name="Nat. Commun.">
        <title>Thousands of microbial genomes shed light on interconnected biogeochemical processes in an aquifer system.</title>
        <authorList>
            <person name="Anantharaman K."/>
            <person name="Brown C.T."/>
            <person name="Hug L.A."/>
            <person name="Sharon I."/>
            <person name="Castelle C.J."/>
            <person name="Probst A.J."/>
            <person name="Thomas B.C."/>
            <person name="Singh A."/>
            <person name="Wilkins M.J."/>
            <person name="Karaoz U."/>
            <person name="Brodie E.L."/>
            <person name="Williams K.H."/>
            <person name="Hubbard S.S."/>
            <person name="Banfield J.F."/>
        </authorList>
    </citation>
    <scope>NUCLEOTIDE SEQUENCE [LARGE SCALE GENOMIC DNA]</scope>
</reference>
<dbReference type="InterPro" id="IPR051081">
    <property type="entry name" value="HTH_MetalResp_TranReg"/>
</dbReference>
<organism evidence="5 6">
    <name type="scientific">Candidatus Glassbacteria bacterium RBG_16_58_8</name>
    <dbReference type="NCBI Taxonomy" id="1817866"/>
    <lineage>
        <taxon>Bacteria</taxon>
        <taxon>Candidatus Glassiibacteriota</taxon>
    </lineage>
</organism>
<dbReference type="SMART" id="SM00418">
    <property type="entry name" value="HTH_ARSR"/>
    <property type="match status" value="1"/>
</dbReference>
<dbReference type="EMBL" id="MFIW01000050">
    <property type="protein sequence ID" value="OGF97813.1"/>
    <property type="molecule type" value="Genomic_DNA"/>
</dbReference>
<sequence length="108" mass="12237">MDPMTHKRFEARARVIKAIAHPTRLFILDELSRGEKCVCELTDRIGADMSTVSRHLSILRGAGILTDEKRGSQVYYTLKIPCVLNFFDCVEAVLKSSAEDYLHIVARK</sequence>